<feature type="binding site" evidence="1">
    <location>
        <position position="164"/>
    </location>
    <ligand>
        <name>ATP</name>
        <dbReference type="ChEBI" id="CHEBI:30616"/>
    </ligand>
</feature>
<keyword evidence="5" id="KW-1185">Reference proteome</keyword>
<evidence type="ECO:0000313" key="4">
    <source>
        <dbReference type="EMBL" id="KDQ16917.1"/>
    </source>
</evidence>
<dbReference type="Gene3D" id="1.10.510.10">
    <property type="entry name" value="Transferase(Phosphotransferase) domain 1"/>
    <property type="match status" value="1"/>
</dbReference>
<evidence type="ECO:0000256" key="2">
    <source>
        <dbReference type="SAM" id="Phobius"/>
    </source>
</evidence>
<keyword evidence="2" id="KW-1133">Transmembrane helix</keyword>
<evidence type="ECO:0000256" key="1">
    <source>
        <dbReference type="PROSITE-ProRule" id="PRU10141"/>
    </source>
</evidence>
<dbReference type="InParanoid" id="A0A067MYG8"/>
<name>A0A067MYG8_BOTB1</name>
<dbReference type="AlphaFoldDB" id="A0A067MYG8"/>
<dbReference type="HOGENOM" id="CLU_000288_7_18_1"/>
<dbReference type="PANTHER" id="PTHR44329:SF214">
    <property type="entry name" value="PROTEIN KINASE DOMAIN-CONTAINING PROTEIN"/>
    <property type="match status" value="1"/>
</dbReference>
<dbReference type="PROSITE" id="PS00107">
    <property type="entry name" value="PROTEIN_KINASE_ATP"/>
    <property type="match status" value="1"/>
</dbReference>
<dbReference type="SUPFAM" id="SSF56112">
    <property type="entry name" value="Protein kinase-like (PK-like)"/>
    <property type="match status" value="1"/>
</dbReference>
<keyword evidence="1" id="KW-0547">Nucleotide-binding</keyword>
<feature type="transmembrane region" description="Helical" evidence="2">
    <location>
        <begin position="34"/>
        <end position="54"/>
    </location>
</feature>
<evidence type="ECO:0000313" key="5">
    <source>
        <dbReference type="Proteomes" id="UP000027195"/>
    </source>
</evidence>
<keyword evidence="2" id="KW-0472">Membrane</keyword>
<organism evidence="4 5">
    <name type="scientific">Botryobasidium botryosum (strain FD-172 SS1)</name>
    <dbReference type="NCBI Taxonomy" id="930990"/>
    <lineage>
        <taxon>Eukaryota</taxon>
        <taxon>Fungi</taxon>
        <taxon>Dikarya</taxon>
        <taxon>Basidiomycota</taxon>
        <taxon>Agaricomycotina</taxon>
        <taxon>Agaricomycetes</taxon>
        <taxon>Cantharellales</taxon>
        <taxon>Botryobasidiaceae</taxon>
        <taxon>Botryobasidium</taxon>
    </lineage>
</organism>
<dbReference type="Proteomes" id="UP000027195">
    <property type="component" value="Unassembled WGS sequence"/>
</dbReference>
<dbReference type="InterPro" id="IPR001245">
    <property type="entry name" value="Ser-Thr/Tyr_kinase_cat_dom"/>
</dbReference>
<keyword evidence="1" id="KW-0067">ATP-binding</keyword>
<proteinExistence type="predicted"/>
<accession>A0A067MYG8</accession>
<dbReference type="PANTHER" id="PTHR44329">
    <property type="entry name" value="SERINE/THREONINE-PROTEIN KINASE TNNI3K-RELATED"/>
    <property type="match status" value="1"/>
</dbReference>
<dbReference type="InterPro" id="IPR011009">
    <property type="entry name" value="Kinase-like_dom_sf"/>
</dbReference>
<reference evidence="5" key="1">
    <citation type="journal article" date="2014" name="Proc. Natl. Acad. Sci. U.S.A.">
        <title>Extensive sampling of basidiomycete genomes demonstrates inadequacy of the white-rot/brown-rot paradigm for wood decay fungi.</title>
        <authorList>
            <person name="Riley R."/>
            <person name="Salamov A.A."/>
            <person name="Brown D.W."/>
            <person name="Nagy L.G."/>
            <person name="Floudas D."/>
            <person name="Held B.W."/>
            <person name="Levasseur A."/>
            <person name="Lombard V."/>
            <person name="Morin E."/>
            <person name="Otillar R."/>
            <person name="Lindquist E.A."/>
            <person name="Sun H."/>
            <person name="LaButti K.M."/>
            <person name="Schmutz J."/>
            <person name="Jabbour D."/>
            <person name="Luo H."/>
            <person name="Baker S.E."/>
            <person name="Pisabarro A.G."/>
            <person name="Walton J.D."/>
            <person name="Blanchette R.A."/>
            <person name="Henrissat B."/>
            <person name="Martin F."/>
            <person name="Cullen D."/>
            <person name="Hibbett D.S."/>
            <person name="Grigoriev I.V."/>
        </authorList>
    </citation>
    <scope>NUCLEOTIDE SEQUENCE [LARGE SCALE GENOMIC DNA]</scope>
    <source>
        <strain evidence="5">FD-172 SS1</strain>
    </source>
</reference>
<dbReference type="OrthoDB" id="3918771at2759"/>
<dbReference type="GO" id="GO:0004674">
    <property type="term" value="F:protein serine/threonine kinase activity"/>
    <property type="evidence" value="ECO:0007669"/>
    <property type="project" value="TreeGrafter"/>
</dbReference>
<dbReference type="Pfam" id="PF07714">
    <property type="entry name" value="PK_Tyr_Ser-Thr"/>
    <property type="match status" value="1"/>
</dbReference>
<protein>
    <recommendedName>
        <fullName evidence="3">Protein kinase domain-containing protein</fullName>
    </recommendedName>
</protein>
<gene>
    <name evidence="4" type="ORF">BOTBODRAFT_186127</name>
</gene>
<dbReference type="EMBL" id="KL198025">
    <property type="protein sequence ID" value="KDQ16917.1"/>
    <property type="molecule type" value="Genomic_DNA"/>
</dbReference>
<keyword evidence="2" id="KW-0812">Transmembrane</keyword>
<sequence length="450" mass="51103">MATTTVARTVARREIARRIAAQQLRIERAEKCNLLAVFVCMVMRASMITWSYLFSHQDASASCSRSIVEVPKRPPPPRRFKSPTACISGMVERMRKQMLESEPSSRGHWIEQLARLWERNGIYPRNSNLTSYEVSVDPGNDVGRGGYGMCVGGTFLGRFPVALKFLWDVEGDKSNDGALVDHGQRRLNREIQVWEVFNHPRILRFIGLYTEGDKTYMVSPYMQNGNACEYTRNHPGVNFLRVLLQVAEGLEYLHGLNAVHGDICGNNILVSASGDAYIADFGLSLVEGKSHPEDYSSSWHNGGNARWKAPELMAESDPCRSTMSDMFSFGRLILELTTGQKPFPEIKNEFIVMLKVWRGDHPQRPRGDDVIARGLNDEVWKLAQDCWQKNPRSRPTATEAVQRLKTALARCENRIHNSHTQTAWIVRSRWIRWGAPLLMIVAIDTLCRRL</sequence>
<dbReference type="InterPro" id="IPR051681">
    <property type="entry name" value="Ser/Thr_Kinases-Pseudokinases"/>
</dbReference>
<dbReference type="InterPro" id="IPR017441">
    <property type="entry name" value="Protein_kinase_ATP_BS"/>
</dbReference>
<evidence type="ECO:0000259" key="3">
    <source>
        <dbReference type="PROSITE" id="PS50011"/>
    </source>
</evidence>
<dbReference type="GO" id="GO:0005524">
    <property type="term" value="F:ATP binding"/>
    <property type="evidence" value="ECO:0007669"/>
    <property type="project" value="UniProtKB-UniRule"/>
</dbReference>
<feature type="domain" description="Protein kinase" evidence="3">
    <location>
        <begin position="136"/>
        <end position="408"/>
    </location>
</feature>
<dbReference type="STRING" id="930990.A0A067MYG8"/>
<dbReference type="InterPro" id="IPR000719">
    <property type="entry name" value="Prot_kinase_dom"/>
</dbReference>
<dbReference type="PROSITE" id="PS50011">
    <property type="entry name" value="PROTEIN_KINASE_DOM"/>
    <property type="match status" value="1"/>
</dbReference>